<evidence type="ECO:0000256" key="3">
    <source>
        <dbReference type="ARBA" id="ARBA00022692"/>
    </source>
</evidence>
<reference evidence="9" key="1">
    <citation type="journal article" date="2020" name="Plant Biotechnol. J.">
        <title>The pomegranate (Punica granatum L.) draft genome dissects genetic divergence between soft- and hard-seeded cultivars.</title>
        <authorList>
            <person name="Luo X."/>
            <person name="Li H."/>
            <person name="Wu Z."/>
            <person name="Yao W."/>
            <person name="Zhao P."/>
            <person name="Cao D."/>
            <person name="Yu H."/>
            <person name="Li K."/>
            <person name="Poudel K."/>
            <person name="Zhao D."/>
            <person name="Zhang F."/>
            <person name="Xia X."/>
            <person name="Chen L."/>
            <person name="Wang Q."/>
            <person name="Jing D."/>
            <person name="Cao S."/>
        </authorList>
    </citation>
    <scope>NUCLEOTIDE SEQUENCE [LARGE SCALE GENOMIC DNA]</scope>
    <source>
        <strain evidence="9">cv. Tunisia</strain>
    </source>
</reference>
<dbReference type="GO" id="GO:0016020">
    <property type="term" value="C:membrane"/>
    <property type="evidence" value="ECO:0007669"/>
    <property type="project" value="UniProtKB-SubCell"/>
</dbReference>
<accession>A0A6P8CTB0</accession>
<organism evidence="9 10">
    <name type="scientific">Punica granatum</name>
    <name type="common">Pomegranate</name>
    <dbReference type="NCBI Taxonomy" id="22663"/>
    <lineage>
        <taxon>Eukaryota</taxon>
        <taxon>Viridiplantae</taxon>
        <taxon>Streptophyta</taxon>
        <taxon>Embryophyta</taxon>
        <taxon>Tracheophyta</taxon>
        <taxon>Spermatophyta</taxon>
        <taxon>Magnoliopsida</taxon>
        <taxon>eudicotyledons</taxon>
        <taxon>Gunneridae</taxon>
        <taxon>Pentapetalae</taxon>
        <taxon>rosids</taxon>
        <taxon>malvids</taxon>
        <taxon>Myrtales</taxon>
        <taxon>Lythraceae</taxon>
        <taxon>Punica</taxon>
    </lineage>
</organism>
<evidence type="ECO:0000256" key="2">
    <source>
        <dbReference type="ARBA" id="ARBA00007635"/>
    </source>
</evidence>
<evidence type="ECO:0000256" key="6">
    <source>
        <dbReference type="RuleBase" id="RU363077"/>
    </source>
</evidence>
<feature type="domain" description="EamA" evidence="8">
    <location>
        <begin position="11"/>
        <end position="147"/>
    </location>
</feature>
<dbReference type="InterPro" id="IPR037185">
    <property type="entry name" value="EmrE-like"/>
</dbReference>
<feature type="domain" description="EamA" evidence="8">
    <location>
        <begin position="183"/>
        <end position="320"/>
    </location>
</feature>
<feature type="transmembrane region" description="Helical" evidence="6">
    <location>
        <begin position="7"/>
        <end position="27"/>
    </location>
</feature>
<keyword evidence="3 6" id="KW-0812">Transmembrane</keyword>
<dbReference type="OrthoDB" id="1728340at2759"/>
<dbReference type="Proteomes" id="UP000515151">
    <property type="component" value="Chromosome 3"/>
</dbReference>
<keyword evidence="4 6" id="KW-1133">Transmembrane helix</keyword>
<reference evidence="10" key="2">
    <citation type="submission" date="2025-08" db="UniProtKB">
        <authorList>
            <consortium name="RefSeq"/>
        </authorList>
    </citation>
    <scope>IDENTIFICATION</scope>
    <source>
        <tissue evidence="10">Leaf</tissue>
    </source>
</reference>
<feature type="transmembrane region" description="Helical" evidence="6">
    <location>
        <begin position="101"/>
        <end position="124"/>
    </location>
</feature>
<feature type="transmembrane region" description="Helical" evidence="6">
    <location>
        <begin position="213"/>
        <end position="234"/>
    </location>
</feature>
<feature type="transmembrane region" description="Helical" evidence="6">
    <location>
        <begin position="181"/>
        <end position="201"/>
    </location>
</feature>
<dbReference type="InterPro" id="IPR000620">
    <property type="entry name" value="EamA_dom"/>
</dbReference>
<keyword evidence="9" id="KW-1185">Reference proteome</keyword>
<comment type="subcellular location">
    <subcellularLocation>
        <location evidence="1 6">Membrane</location>
        <topology evidence="1 6">Multi-pass membrane protein</topology>
    </subcellularLocation>
</comment>
<evidence type="ECO:0000259" key="8">
    <source>
        <dbReference type="Pfam" id="PF00892"/>
    </source>
</evidence>
<feature type="transmembrane region" description="Helical" evidence="6">
    <location>
        <begin position="246"/>
        <end position="264"/>
    </location>
</feature>
<feature type="transmembrane region" description="Helical" evidence="6">
    <location>
        <begin position="39"/>
        <end position="57"/>
    </location>
</feature>
<name>A0A6P8CTB0_PUNGR</name>
<dbReference type="AlphaFoldDB" id="A0A6P8CTB0"/>
<feature type="region of interest" description="Disordered" evidence="7">
    <location>
        <begin position="329"/>
        <end position="372"/>
    </location>
</feature>
<evidence type="ECO:0000256" key="7">
    <source>
        <dbReference type="SAM" id="MobiDB-lite"/>
    </source>
</evidence>
<dbReference type="PANTHER" id="PTHR31218">
    <property type="entry name" value="WAT1-RELATED PROTEIN"/>
    <property type="match status" value="1"/>
</dbReference>
<dbReference type="RefSeq" id="XP_031387932.1">
    <property type="nucleotide sequence ID" value="XM_031532072.1"/>
</dbReference>
<evidence type="ECO:0000313" key="10">
    <source>
        <dbReference type="RefSeq" id="XP_031387932.1"/>
    </source>
</evidence>
<protein>
    <recommendedName>
        <fullName evidence="6">WAT1-related protein</fullName>
    </recommendedName>
</protein>
<evidence type="ECO:0000256" key="4">
    <source>
        <dbReference type="ARBA" id="ARBA00022989"/>
    </source>
</evidence>
<dbReference type="GeneID" id="116201012"/>
<keyword evidence="5 6" id="KW-0472">Membrane</keyword>
<dbReference type="GO" id="GO:0022857">
    <property type="term" value="F:transmembrane transporter activity"/>
    <property type="evidence" value="ECO:0007669"/>
    <property type="project" value="InterPro"/>
</dbReference>
<proteinExistence type="inferred from homology"/>
<sequence length="393" mass="42857">MDEGGGLKHVMVMVGLQCIYAGIAIFSKEAFLQGMKPPIFVAYRQVITALIIVPPALYNRRRNSLSLCLGWKISGLIFAAAFLGIAVNANAYFEGLNLSSATVATAMVNLLPVLIFVMATAVGLEKFDFRSMRSMAKVLGTVVCVGGAISMALIKGPELLQSKGEYMQTRTLLQGLRLQNWLLGCLFLFGGCCCWSSWLMLQVPISANCPDDLYTTAWTCFFGMLQSAALALVLEREWEVWRINTALEYGACLFAGVGAAFAFFGQAWCVSRRGPVFTAMFNPLNTVLATIFACIFLHEALYVGSLLGAGAVIVGLYIVLWGKAKDQKDTKHEQEEAPAGISTCDDIPIQSNNDHQVLADGSPKKTTEKNPAMHLREPLLSLHRHNTSNPEEP</sequence>
<dbReference type="Pfam" id="PF00892">
    <property type="entry name" value="EamA"/>
    <property type="match status" value="2"/>
</dbReference>
<feature type="transmembrane region" description="Helical" evidence="6">
    <location>
        <begin position="304"/>
        <end position="322"/>
    </location>
</feature>
<comment type="similarity">
    <text evidence="2 6">Belongs to the drug/metabolite transporter (DMT) superfamily. Plant drug/metabolite exporter (P-DME) (TC 2.A.7.4) family.</text>
</comment>
<evidence type="ECO:0000256" key="5">
    <source>
        <dbReference type="ARBA" id="ARBA00023136"/>
    </source>
</evidence>
<feature type="transmembrane region" description="Helical" evidence="6">
    <location>
        <begin position="69"/>
        <end position="89"/>
    </location>
</feature>
<evidence type="ECO:0000313" key="9">
    <source>
        <dbReference type="Proteomes" id="UP000515151"/>
    </source>
</evidence>
<evidence type="ECO:0000256" key="1">
    <source>
        <dbReference type="ARBA" id="ARBA00004141"/>
    </source>
</evidence>
<gene>
    <name evidence="10" type="primary">LOC116201012</name>
</gene>
<dbReference type="InterPro" id="IPR030184">
    <property type="entry name" value="WAT1-related"/>
</dbReference>
<dbReference type="SUPFAM" id="SSF103481">
    <property type="entry name" value="Multidrug resistance efflux transporter EmrE"/>
    <property type="match status" value="2"/>
</dbReference>